<keyword evidence="2" id="KW-1185">Reference proteome</keyword>
<evidence type="ECO:0000313" key="2">
    <source>
        <dbReference type="Proteomes" id="UP000298458"/>
    </source>
</evidence>
<organism evidence="1 2">
    <name type="scientific">Leptospira fletcheri</name>
    <dbReference type="NCBI Taxonomy" id="2484981"/>
    <lineage>
        <taxon>Bacteria</taxon>
        <taxon>Pseudomonadati</taxon>
        <taxon>Spirochaetota</taxon>
        <taxon>Spirochaetia</taxon>
        <taxon>Leptospirales</taxon>
        <taxon>Leptospiraceae</taxon>
        <taxon>Leptospira</taxon>
    </lineage>
</organism>
<evidence type="ECO:0008006" key="3">
    <source>
        <dbReference type="Google" id="ProtNLM"/>
    </source>
</evidence>
<protein>
    <recommendedName>
        <fullName evidence="3">Lipoprotein</fullName>
    </recommendedName>
</protein>
<name>A0A4R9GI69_9LEPT</name>
<gene>
    <name evidence="1" type="ORF">EHO60_09415</name>
</gene>
<sequence>MKKRISRISCSAPLLCILLFSNGCGDRLRGKPTPAIPEIAGFYVSDQSLNWSKENRLKIQTLWIRKNAREELEFVNKTLVRLQFRLSENREEIKLRSGKLVTSGHELLFFESIFKELNRLYSGKNTSDPKHWDVKSFGPFVKVKEVGHILTDASGRSAEISANMNVIRFSDGESYRRIGSPLIGRINVNLGRSRKNFDNETAGVLFYELSPEMYPGKEGRKYVLGFFSTTDDLSVDMPVIVGNIPGTVAEVFEHLAVVEIQPKTGVSPSPLDPILLVGSVDQKAASQKQGAEELIRRLKQDPNVSKEELIRELEKIKNK</sequence>
<reference evidence="1" key="1">
    <citation type="journal article" date="2019" name="PLoS Negl. Trop. Dis.">
        <title>Revisiting the worldwide diversity of Leptospira species in the environment.</title>
        <authorList>
            <person name="Vincent A.T."/>
            <person name="Schiettekatte O."/>
            <person name="Bourhy P."/>
            <person name="Veyrier F.J."/>
            <person name="Picardeau M."/>
        </authorList>
    </citation>
    <scope>NUCLEOTIDE SEQUENCE [LARGE SCALE GENOMIC DNA]</scope>
    <source>
        <strain evidence="1">SSW15</strain>
    </source>
</reference>
<evidence type="ECO:0000313" key="1">
    <source>
        <dbReference type="EMBL" id="TGK12448.1"/>
    </source>
</evidence>
<accession>A0A4R9GI69</accession>
<dbReference type="AlphaFoldDB" id="A0A4R9GI69"/>
<proteinExistence type="predicted"/>
<dbReference type="EMBL" id="RQET01000004">
    <property type="protein sequence ID" value="TGK12448.1"/>
    <property type="molecule type" value="Genomic_DNA"/>
</dbReference>
<dbReference type="NCBIfam" id="NF047800">
    <property type="entry name" value="LIC12353_lipo"/>
    <property type="match status" value="1"/>
</dbReference>
<dbReference type="Proteomes" id="UP000298458">
    <property type="component" value="Unassembled WGS sequence"/>
</dbReference>
<comment type="caution">
    <text evidence="1">The sequence shown here is derived from an EMBL/GenBank/DDBJ whole genome shotgun (WGS) entry which is preliminary data.</text>
</comment>
<dbReference type="OrthoDB" id="342410at2"/>
<dbReference type="RefSeq" id="WP_135767846.1">
    <property type="nucleotide sequence ID" value="NZ_RQET01000004.1"/>
</dbReference>